<sequence>MKRALCGALFVFIAVEKRRKNMKKAIVFITLSLIILLLAGYQPNKSIGVRNIEGLLLELYQVENTKDYQELREKQNQYLQEVRELMPTKTGILTMDPEDFEELFKPYLAKYKRYCTEAAWQGLLKNRYISKFDQLAWEEECRFYVKDIQIKKDQGRQYYYTVEVEKRAKDGTSQEKNGEGIVQLNEDGYVDLFKVTKRVDF</sequence>
<comment type="caution">
    <text evidence="2">The sequence shown here is derived from an EMBL/GenBank/DDBJ whole genome shotgun (WGS) entry which is preliminary data.</text>
</comment>
<keyword evidence="1" id="KW-0472">Membrane</keyword>
<name>A0A0W1JIP2_DESHA</name>
<keyword evidence="1" id="KW-1133">Transmembrane helix</keyword>
<organism evidence="2 3">
    <name type="scientific">Desulfitobacterium hafniense</name>
    <name type="common">Desulfitobacterium frappieri</name>
    <dbReference type="NCBI Taxonomy" id="49338"/>
    <lineage>
        <taxon>Bacteria</taxon>
        <taxon>Bacillati</taxon>
        <taxon>Bacillota</taxon>
        <taxon>Clostridia</taxon>
        <taxon>Eubacteriales</taxon>
        <taxon>Desulfitobacteriaceae</taxon>
        <taxon>Desulfitobacterium</taxon>
    </lineage>
</organism>
<dbReference type="EMBL" id="LOCK01000026">
    <property type="protein sequence ID" value="KTE91398.1"/>
    <property type="molecule type" value="Genomic_DNA"/>
</dbReference>
<dbReference type="AlphaFoldDB" id="A0A0W1JIP2"/>
<evidence type="ECO:0000256" key="1">
    <source>
        <dbReference type="SAM" id="Phobius"/>
    </source>
</evidence>
<gene>
    <name evidence="2" type="ORF">AT727_22445</name>
</gene>
<dbReference type="Proteomes" id="UP000054623">
    <property type="component" value="Unassembled WGS sequence"/>
</dbReference>
<keyword evidence="1" id="KW-0812">Transmembrane</keyword>
<dbReference type="RefSeq" id="WP_005812669.1">
    <property type="nucleotide sequence ID" value="NZ_CABKQQ010000042.1"/>
</dbReference>
<accession>A0A0W1JIP2</accession>
<feature type="transmembrane region" description="Helical" evidence="1">
    <location>
        <begin position="25"/>
        <end position="41"/>
    </location>
</feature>
<dbReference type="OrthoDB" id="9924763at2"/>
<protein>
    <submittedName>
        <fullName evidence="2">Uncharacterized protein</fullName>
    </submittedName>
</protein>
<evidence type="ECO:0000313" key="2">
    <source>
        <dbReference type="EMBL" id="KTE91398.1"/>
    </source>
</evidence>
<evidence type="ECO:0000313" key="3">
    <source>
        <dbReference type="Proteomes" id="UP000054623"/>
    </source>
</evidence>
<proteinExistence type="predicted"/>
<reference evidence="2 3" key="1">
    <citation type="submission" date="2015-12" db="EMBL/GenBank/DDBJ databases">
        <title>Draft Genome Sequence of Desulfitobacterium hafniense Strain DH, a Sulfate-reducing Bacterium Isolated from Paddy Soils.</title>
        <authorList>
            <person name="Bao P."/>
            <person name="Zhang X."/>
            <person name="Li G."/>
        </authorList>
    </citation>
    <scope>NUCLEOTIDE SEQUENCE [LARGE SCALE GENOMIC DNA]</scope>
    <source>
        <strain evidence="2 3">DH</strain>
    </source>
</reference>